<dbReference type="Proteomes" id="UP000029380">
    <property type="component" value="Unassembled WGS sequence"/>
</dbReference>
<protein>
    <submittedName>
        <fullName evidence="1">Uncharacterized protein</fullName>
    </submittedName>
</protein>
<organism evidence="1 2">
    <name type="scientific">Tetragenococcus muriaticus PMC-11-5</name>
    <dbReference type="NCBI Taxonomy" id="1302649"/>
    <lineage>
        <taxon>Bacteria</taxon>
        <taxon>Bacillati</taxon>
        <taxon>Bacillota</taxon>
        <taxon>Bacilli</taxon>
        <taxon>Lactobacillales</taxon>
        <taxon>Enterococcaceae</taxon>
        <taxon>Tetragenococcus</taxon>
    </lineage>
</organism>
<gene>
    <name evidence="1" type="ORF">TMUPMC115_0229</name>
</gene>
<evidence type="ECO:0000313" key="1">
    <source>
        <dbReference type="EMBL" id="KFN93631.1"/>
    </source>
</evidence>
<dbReference type="EMBL" id="JPVU01000023">
    <property type="protein sequence ID" value="KFN93631.1"/>
    <property type="molecule type" value="Genomic_DNA"/>
</dbReference>
<dbReference type="RefSeq" id="WP_156095841.1">
    <property type="nucleotide sequence ID" value="NZ_JPVU01000023.1"/>
</dbReference>
<reference evidence="1 2" key="1">
    <citation type="submission" date="2014-08" db="EMBL/GenBank/DDBJ databases">
        <title>Genome sequence of Tetragenococcus muriaticus.</title>
        <authorList>
            <person name="Chuea-nongthon C."/>
            <person name="Rodtong S."/>
            <person name="Yongsawatdigul J."/>
            <person name="Steele J.L."/>
            <person name="Liu X.-y."/>
            <person name="Speers J."/>
            <person name="Glasner J.D."/>
            <person name="Neeno-Eckwall E.C."/>
        </authorList>
    </citation>
    <scope>NUCLEOTIDE SEQUENCE [LARGE SCALE GENOMIC DNA]</scope>
    <source>
        <strain evidence="1 2">PMC-11-5</strain>
    </source>
</reference>
<accession>A0A091C6Z2</accession>
<dbReference type="AlphaFoldDB" id="A0A091C6Z2"/>
<dbReference type="PATRIC" id="fig|1302649.3.peg.228"/>
<name>A0A091C6Z2_9ENTE</name>
<evidence type="ECO:0000313" key="2">
    <source>
        <dbReference type="Proteomes" id="UP000029380"/>
    </source>
</evidence>
<comment type="caution">
    <text evidence="1">The sequence shown here is derived from an EMBL/GenBank/DDBJ whole genome shotgun (WGS) entry which is preliminary data.</text>
</comment>
<proteinExistence type="predicted"/>
<sequence>MKNGKKMYDLADNIEVLASILKSDFQNKSNEELKNQLKWILDDCYKLNRFLEEVEE</sequence>